<evidence type="ECO:0000313" key="1">
    <source>
        <dbReference type="EMBL" id="SMO72566.1"/>
    </source>
</evidence>
<dbReference type="Proteomes" id="UP000316916">
    <property type="component" value="Unassembled WGS sequence"/>
</dbReference>
<organism evidence="1 2">
    <name type="scientific">Chryseobacterium rhizoplanae</name>
    <dbReference type="NCBI Taxonomy" id="1609531"/>
    <lineage>
        <taxon>Bacteria</taxon>
        <taxon>Pseudomonadati</taxon>
        <taxon>Bacteroidota</taxon>
        <taxon>Flavobacteriia</taxon>
        <taxon>Flavobacteriales</taxon>
        <taxon>Weeksellaceae</taxon>
        <taxon>Chryseobacterium group</taxon>
        <taxon>Chryseobacterium</taxon>
    </lineage>
</organism>
<proteinExistence type="predicted"/>
<dbReference type="AlphaFoldDB" id="A0A521DLL1"/>
<reference evidence="1 2" key="1">
    <citation type="submission" date="2017-05" db="EMBL/GenBank/DDBJ databases">
        <authorList>
            <person name="Varghese N."/>
            <person name="Submissions S."/>
        </authorList>
    </citation>
    <scope>NUCLEOTIDE SEQUENCE [LARGE SCALE GENOMIC DNA]</scope>
    <source>
        <strain evidence="1 2">DSM 29371</strain>
    </source>
</reference>
<keyword evidence="2" id="KW-1185">Reference proteome</keyword>
<evidence type="ECO:0000313" key="2">
    <source>
        <dbReference type="Proteomes" id="UP000316916"/>
    </source>
</evidence>
<protein>
    <submittedName>
        <fullName evidence="1">Uncharacterized protein</fullName>
    </submittedName>
</protein>
<accession>A0A521DLL1</accession>
<sequence length="64" mass="7213">MYLLLLLFFDALSYVQIMANNVVVRPTLDITSNGINHFLGDEDGVIPLKMQILQEFAAALFIKI</sequence>
<dbReference type="RefSeq" id="WP_142718456.1">
    <property type="nucleotide sequence ID" value="NZ_FXTC01000005.1"/>
</dbReference>
<dbReference type="EMBL" id="FXTC01000005">
    <property type="protein sequence ID" value="SMO72566.1"/>
    <property type="molecule type" value="Genomic_DNA"/>
</dbReference>
<gene>
    <name evidence="1" type="ORF">SAMN06265171_105245</name>
</gene>
<name>A0A521DLL1_9FLAO</name>